<name>A0A2H4P7B7_9CAUD</name>
<evidence type="ECO:0000313" key="1">
    <source>
        <dbReference type="EMBL" id="ATW58066.1"/>
    </source>
</evidence>
<protein>
    <submittedName>
        <fullName evidence="1">Uncharacterized protein</fullName>
    </submittedName>
</protein>
<evidence type="ECO:0000313" key="2">
    <source>
        <dbReference type="Proteomes" id="UP000241592"/>
    </source>
</evidence>
<gene>
    <name evidence="1" type="ORF">CNR34_00133</name>
</gene>
<reference evidence="1 2" key="1">
    <citation type="submission" date="2017-09" db="EMBL/GenBank/DDBJ databases">
        <authorList>
            <person name="Ehlers B."/>
            <person name="Leendertz F.H."/>
        </authorList>
    </citation>
    <scope>NUCLEOTIDE SEQUENCE [LARGE SCALE GENOMIC DNA]</scope>
</reference>
<dbReference type="EMBL" id="MG018927">
    <property type="protein sequence ID" value="ATW58066.1"/>
    <property type="molecule type" value="Genomic_DNA"/>
</dbReference>
<keyword evidence="2" id="KW-1185">Reference proteome</keyword>
<dbReference type="Proteomes" id="UP000241592">
    <property type="component" value="Segment"/>
</dbReference>
<sequence>MTAVKSVTAKPLTGFEKKKTLEHFGCEFKKEGDPVEWRCYFEGQVIGKGRLQIDAVNAAVEALGGE</sequence>
<organism evidence="1 2">
    <name type="scientific">Pseudomonas phage nickie</name>
    <dbReference type="NCBI Taxonomy" id="2048977"/>
    <lineage>
        <taxon>Viruses</taxon>
        <taxon>Duplodnaviria</taxon>
        <taxon>Heunggongvirae</taxon>
        <taxon>Uroviricota</taxon>
        <taxon>Caudoviricetes</taxon>
        <taxon>Nickievirus</taxon>
        <taxon>Nickievirus nickie</taxon>
    </lineage>
</organism>
<proteinExistence type="predicted"/>
<accession>A0A2H4P7B7</accession>